<reference evidence="2" key="1">
    <citation type="submission" date="2022-10" db="EMBL/GenBank/DDBJ databases">
        <title>Genome assembly of Pristionchus species.</title>
        <authorList>
            <person name="Yoshida K."/>
            <person name="Sommer R.J."/>
        </authorList>
    </citation>
    <scope>NUCLEOTIDE SEQUENCE [LARGE SCALE GENOMIC DNA]</scope>
    <source>
        <strain evidence="2">RS5460</strain>
    </source>
</reference>
<name>A0AAN5C1P8_9BILA</name>
<sequence length="345" mass="39228">SAMLRSTLWSVRLISNSARVPFQEAISSSSIHVFDPAQRLFTTPVEMTARNGEKFNIDAVFQDTLPSGSSRGTVVTMHGSPGSHKDFKYITPILEEKGLRVVGVNFGGFGLSSDSRHLRQTNVERSEFVEGLLDRLNLNENVLFLAHSRGCETALRLSVRNQDKCIGMALINPAGFSVHRAIRPLTAVKLLRRAIDRYPVMHPAMEKIAYHFYHRILRLRLSHGRVAFAAIKSMSMSDLWRQRELVEAINKNEDIRTLICYSGKDHLIDTWISKEFTAAFEKRLALSLHKNESEEELTEQIVKAFNDDQRRVTVEFRDDNHFAQKKRAKLIAASVDSMFNSLDKK</sequence>
<dbReference type="InterPro" id="IPR029058">
    <property type="entry name" value="AB_hydrolase_fold"/>
</dbReference>
<dbReference type="Gene3D" id="3.40.50.1820">
    <property type="entry name" value="alpha/beta hydrolase"/>
    <property type="match status" value="1"/>
</dbReference>
<dbReference type="Pfam" id="PF06342">
    <property type="entry name" value="DUF1057"/>
    <property type="match status" value="1"/>
</dbReference>
<keyword evidence="2" id="KW-1185">Reference proteome</keyword>
<feature type="non-terminal residue" evidence="1">
    <location>
        <position position="1"/>
    </location>
</feature>
<evidence type="ECO:0000313" key="2">
    <source>
        <dbReference type="Proteomes" id="UP001328107"/>
    </source>
</evidence>
<accession>A0AAN5C1P8</accession>
<dbReference type="SUPFAM" id="SSF53474">
    <property type="entry name" value="alpha/beta-Hydrolases"/>
    <property type="match status" value="1"/>
</dbReference>
<comment type="caution">
    <text evidence="1">The sequence shown here is derived from an EMBL/GenBank/DDBJ whole genome shotgun (WGS) entry which is preliminary data.</text>
</comment>
<dbReference type="InterPro" id="IPR010463">
    <property type="entry name" value="DUF1057"/>
</dbReference>
<dbReference type="PANTHER" id="PTHR47533:SF4">
    <property type="entry name" value="AB HYDROLASE-1 DOMAIN-CONTAINING PROTEIN"/>
    <property type="match status" value="1"/>
</dbReference>
<proteinExistence type="predicted"/>
<dbReference type="EMBL" id="BTRK01000001">
    <property type="protein sequence ID" value="GMR33558.1"/>
    <property type="molecule type" value="Genomic_DNA"/>
</dbReference>
<organism evidence="1 2">
    <name type="scientific">Pristionchus mayeri</name>
    <dbReference type="NCBI Taxonomy" id="1317129"/>
    <lineage>
        <taxon>Eukaryota</taxon>
        <taxon>Metazoa</taxon>
        <taxon>Ecdysozoa</taxon>
        <taxon>Nematoda</taxon>
        <taxon>Chromadorea</taxon>
        <taxon>Rhabditida</taxon>
        <taxon>Rhabditina</taxon>
        <taxon>Diplogasteromorpha</taxon>
        <taxon>Diplogasteroidea</taxon>
        <taxon>Neodiplogasteridae</taxon>
        <taxon>Pristionchus</taxon>
    </lineage>
</organism>
<protein>
    <recommendedName>
        <fullName evidence="3">Hydrolase</fullName>
    </recommendedName>
</protein>
<dbReference type="Proteomes" id="UP001328107">
    <property type="component" value="Unassembled WGS sequence"/>
</dbReference>
<dbReference type="AlphaFoldDB" id="A0AAN5C1P8"/>
<gene>
    <name evidence="1" type="ORF">PMAYCL1PPCAC_03753</name>
</gene>
<evidence type="ECO:0008006" key="3">
    <source>
        <dbReference type="Google" id="ProtNLM"/>
    </source>
</evidence>
<evidence type="ECO:0000313" key="1">
    <source>
        <dbReference type="EMBL" id="GMR33558.1"/>
    </source>
</evidence>
<dbReference type="PANTHER" id="PTHR47533">
    <property type="entry name" value="PROTEIN CBG21859"/>
    <property type="match status" value="1"/>
</dbReference>